<dbReference type="Proteomes" id="UP000636709">
    <property type="component" value="Unassembled WGS sequence"/>
</dbReference>
<name>A0A835A930_9POAL</name>
<feature type="region of interest" description="Disordered" evidence="1">
    <location>
        <begin position="416"/>
        <end position="439"/>
    </location>
</feature>
<keyword evidence="3" id="KW-1185">Reference proteome</keyword>
<reference evidence="2" key="1">
    <citation type="submission" date="2020-07" db="EMBL/GenBank/DDBJ databases">
        <title>Genome sequence and genetic diversity analysis of an under-domesticated orphan crop, white fonio (Digitaria exilis).</title>
        <authorList>
            <person name="Bennetzen J.L."/>
            <person name="Chen S."/>
            <person name="Ma X."/>
            <person name="Wang X."/>
            <person name="Yssel A.E.J."/>
            <person name="Chaluvadi S.R."/>
            <person name="Johnson M."/>
            <person name="Gangashetty P."/>
            <person name="Hamidou F."/>
            <person name="Sanogo M.D."/>
            <person name="Zwaenepoel A."/>
            <person name="Wallace J."/>
            <person name="Van De Peer Y."/>
            <person name="Van Deynze A."/>
        </authorList>
    </citation>
    <scope>NUCLEOTIDE SEQUENCE</scope>
    <source>
        <tissue evidence="2">Leaves</tissue>
    </source>
</reference>
<dbReference type="EMBL" id="JACEFO010002477">
    <property type="protein sequence ID" value="KAF8658980.1"/>
    <property type="molecule type" value="Genomic_DNA"/>
</dbReference>
<organism evidence="2 3">
    <name type="scientific">Digitaria exilis</name>
    <dbReference type="NCBI Taxonomy" id="1010633"/>
    <lineage>
        <taxon>Eukaryota</taxon>
        <taxon>Viridiplantae</taxon>
        <taxon>Streptophyta</taxon>
        <taxon>Embryophyta</taxon>
        <taxon>Tracheophyta</taxon>
        <taxon>Spermatophyta</taxon>
        <taxon>Magnoliopsida</taxon>
        <taxon>Liliopsida</taxon>
        <taxon>Poales</taxon>
        <taxon>Poaceae</taxon>
        <taxon>PACMAD clade</taxon>
        <taxon>Panicoideae</taxon>
        <taxon>Panicodae</taxon>
        <taxon>Paniceae</taxon>
        <taxon>Anthephorinae</taxon>
        <taxon>Digitaria</taxon>
    </lineage>
</organism>
<sequence>MLDRHDSRSNSVADAKTVAEALDSTGRNLRVSFRLASPPASSFLHYDHGVGSTAPTNKDYDDDDDCDEDYDDDCDDYDENEENHDMQIIATHGDSVLLEKEHRVHRFSRATYDYFVYRASSAAAARPASLSLLPERRFPMKCEEGRPILKHPREHMLFEETTGLLRRSDDELLVADLRLQSETQRWVVLSPLPIPLAMAPTRRVGGAKDQQVVGSPAATLACSCARTLRFVSAPPTPSFDSSSPSSDSSSQASIRCPQAPIRCLELRFMQSSSSARGVVLPLGVNILLVLGVEVLGFFPVLLLLVQGCSGDGRTWCGWAAGQPAAVRMGKTGKEKDWWGCWCSFAVEEQMLVVLAVEWRRGDAHCLHGGEARREAVACSTLARRSCRDRGSPDSRLASDFRLAALALPDDDGMLQNSRAGRTLPTGRRTRGGRRRADGGGGGWVERMGWLLEKGKFWMRHLIQCVTQISQVRSRKQQAELCVLRHSGSCDYQWELIKDVPIVFDNNGSSRCSNKLQQQRHNRFMCWVDYIHGLLLCDMDERRPKLRYL</sequence>
<dbReference type="PANTHER" id="PTHR33074">
    <property type="entry name" value="EXPRESSED PROTEIN-RELATED"/>
    <property type="match status" value="1"/>
</dbReference>
<evidence type="ECO:0000256" key="1">
    <source>
        <dbReference type="SAM" id="MobiDB-lite"/>
    </source>
</evidence>
<evidence type="ECO:0000313" key="3">
    <source>
        <dbReference type="Proteomes" id="UP000636709"/>
    </source>
</evidence>
<accession>A0A835A930</accession>
<feature type="region of interest" description="Disordered" evidence="1">
    <location>
        <begin position="46"/>
        <end position="67"/>
    </location>
</feature>
<dbReference type="PANTHER" id="PTHR33074:SF76">
    <property type="entry name" value="OS11G0569701 PROTEIN"/>
    <property type="match status" value="1"/>
</dbReference>
<gene>
    <name evidence="2" type="ORF">HU200_058820</name>
</gene>
<protein>
    <recommendedName>
        <fullName evidence="4">DUF1618 domain-containing protein</fullName>
    </recommendedName>
</protein>
<proteinExistence type="predicted"/>
<comment type="caution">
    <text evidence="2">The sequence shown here is derived from an EMBL/GenBank/DDBJ whole genome shotgun (WGS) entry which is preliminary data.</text>
</comment>
<evidence type="ECO:0000313" key="2">
    <source>
        <dbReference type="EMBL" id="KAF8658980.1"/>
    </source>
</evidence>
<dbReference type="AlphaFoldDB" id="A0A835A930"/>
<evidence type="ECO:0008006" key="4">
    <source>
        <dbReference type="Google" id="ProtNLM"/>
    </source>
</evidence>